<organism evidence="1 2">
    <name type="scientific">Rotaria sordida</name>
    <dbReference type="NCBI Taxonomy" id="392033"/>
    <lineage>
        <taxon>Eukaryota</taxon>
        <taxon>Metazoa</taxon>
        <taxon>Spiralia</taxon>
        <taxon>Gnathifera</taxon>
        <taxon>Rotifera</taxon>
        <taxon>Eurotatoria</taxon>
        <taxon>Bdelloidea</taxon>
        <taxon>Philodinida</taxon>
        <taxon>Philodinidae</taxon>
        <taxon>Rotaria</taxon>
    </lineage>
</organism>
<evidence type="ECO:0000313" key="2">
    <source>
        <dbReference type="Proteomes" id="UP000663836"/>
    </source>
</evidence>
<dbReference type="Proteomes" id="UP000663836">
    <property type="component" value="Unassembled WGS sequence"/>
</dbReference>
<proteinExistence type="predicted"/>
<gene>
    <name evidence="1" type="ORF">JBS370_LOCUS26456</name>
</gene>
<dbReference type="AlphaFoldDB" id="A0A819NYN1"/>
<accession>A0A819NYN1</accession>
<dbReference type="EMBL" id="CAJOBD010004675">
    <property type="protein sequence ID" value="CAF4004201.1"/>
    <property type="molecule type" value="Genomic_DNA"/>
</dbReference>
<reference evidence="1" key="1">
    <citation type="submission" date="2021-02" db="EMBL/GenBank/DDBJ databases">
        <authorList>
            <person name="Nowell W R."/>
        </authorList>
    </citation>
    <scope>NUCLEOTIDE SEQUENCE</scope>
</reference>
<evidence type="ECO:0000313" key="1">
    <source>
        <dbReference type="EMBL" id="CAF4004201.1"/>
    </source>
</evidence>
<protein>
    <submittedName>
        <fullName evidence="1">Uncharacterized protein</fullName>
    </submittedName>
</protein>
<comment type="caution">
    <text evidence="1">The sequence shown here is derived from an EMBL/GenBank/DDBJ whole genome shotgun (WGS) entry which is preliminary data.</text>
</comment>
<name>A0A819NYN1_9BILA</name>
<sequence length="112" mass="12656">MSPSTTNPQQFLKSLKPQEINDFTTALLPPGLHLDLVNPRHIDSSLDLDQLATMKSIRPLNGAFFTKWMKCKIEQHHLNRPPPDYPKVTVLLNGKAWPKSVQNRSPFSAALK</sequence>